<dbReference type="AlphaFoldDB" id="A0A8H7XKX3"/>
<comment type="caution">
    <text evidence="2">The sequence shown here is derived from an EMBL/GenBank/DDBJ whole genome shotgun (WGS) entry which is preliminary data.</text>
</comment>
<evidence type="ECO:0000313" key="2">
    <source>
        <dbReference type="EMBL" id="KAG5162712.1"/>
    </source>
</evidence>
<reference evidence="2" key="1">
    <citation type="submission" date="2021-02" db="EMBL/GenBank/DDBJ databases">
        <title>Psilocybe cubensis genome.</title>
        <authorList>
            <person name="Mckernan K.J."/>
            <person name="Crawford S."/>
            <person name="Trippe A."/>
            <person name="Kane L.T."/>
            <person name="Mclaughlin S."/>
        </authorList>
    </citation>
    <scope>NUCLEOTIDE SEQUENCE [LARGE SCALE GENOMIC DNA]</scope>
    <source>
        <strain evidence="2">MGC-MH-2018</strain>
    </source>
</reference>
<feature type="compositionally biased region" description="Polar residues" evidence="1">
    <location>
        <begin position="432"/>
        <end position="451"/>
    </location>
</feature>
<protein>
    <submittedName>
        <fullName evidence="2">Uncharacterized protein</fullName>
    </submittedName>
</protein>
<feature type="compositionally biased region" description="Polar residues" evidence="1">
    <location>
        <begin position="247"/>
        <end position="272"/>
    </location>
</feature>
<sequence>MDKKRVFKELTNFWEVQASSEQHCPPSRSKMYSKGIVATQRPPVSSQNLTAKESKPIERWIQDVESKDRRVISRSVTDEGIFHSKADNKRNKRYSKAERELIDTFARCQQEKSLQELQVASLKKVLSILSNSIADSKARLDQLHVLLADRDTDPELYRSLQCERWMEERRQLSAVEVSKVLEERLAIVMSSLPAPAEASCSSEPSASRANSNLAKFLESPRRRVPTRNRTRRRVYVPPGPQDVLSRLPSTSVMQTESNPTISTALSTPATPQASPSLLQTALINSTQKLSTVDENSGCITIWRDSPRSKEEILADLTVDMPDYVGDLLSGLDSTTYSPASLQIPEEVHSPHLKHSKAREIQSPCSTHSRTSFVPETPRSHRSSVQVHMSPSRKRISTLFSLPEALSSKRTINIDSERAKNSSTPPEPKGVDATTSRPFSVSFSGLPSSDSGASHDPTTDKKTPSRLRHRLSFFRRH</sequence>
<gene>
    <name evidence="2" type="ORF">JR316_012600</name>
</gene>
<feature type="compositionally biased region" description="Low complexity" evidence="1">
    <location>
        <begin position="196"/>
        <end position="211"/>
    </location>
</feature>
<feature type="compositionally biased region" description="Basic residues" evidence="1">
    <location>
        <begin position="222"/>
        <end position="234"/>
    </location>
</feature>
<accession>A0A8H7XKX3</accession>
<name>A0A8H7XKX3_PSICU</name>
<feature type="compositionally biased region" description="Polar residues" evidence="1">
    <location>
        <begin position="362"/>
        <end position="373"/>
    </location>
</feature>
<feature type="region of interest" description="Disordered" evidence="1">
    <location>
        <begin position="410"/>
        <end position="476"/>
    </location>
</feature>
<organism evidence="2">
    <name type="scientific">Psilocybe cubensis</name>
    <name type="common">Psychedelic mushroom</name>
    <name type="synonym">Stropharia cubensis</name>
    <dbReference type="NCBI Taxonomy" id="181762"/>
    <lineage>
        <taxon>Eukaryota</taxon>
        <taxon>Fungi</taxon>
        <taxon>Dikarya</taxon>
        <taxon>Basidiomycota</taxon>
        <taxon>Agaricomycotina</taxon>
        <taxon>Agaricomycetes</taxon>
        <taxon>Agaricomycetidae</taxon>
        <taxon>Agaricales</taxon>
        <taxon>Agaricineae</taxon>
        <taxon>Strophariaceae</taxon>
        <taxon>Psilocybe</taxon>
    </lineage>
</organism>
<proteinExistence type="predicted"/>
<feature type="region of interest" description="Disordered" evidence="1">
    <location>
        <begin position="351"/>
        <end position="391"/>
    </location>
</feature>
<feature type="region of interest" description="Disordered" evidence="1">
    <location>
        <begin position="196"/>
        <end position="272"/>
    </location>
</feature>
<evidence type="ECO:0000256" key="1">
    <source>
        <dbReference type="SAM" id="MobiDB-lite"/>
    </source>
</evidence>
<dbReference type="EMBL" id="JAFIQS010000018">
    <property type="protein sequence ID" value="KAG5162712.1"/>
    <property type="molecule type" value="Genomic_DNA"/>
</dbReference>
<feature type="compositionally biased region" description="Basic residues" evidence="1">
    <location>
        <begin position="463"/>
        <end position="476"/>
    </location>
</feature>